<dbReference type="InterPro" id="IPR002933">
    <property type="entry name" value="Peptidase_M20"/>
</dbReference>
<dbReference type="InterPro" id="IPR011650">
    <property type="entry name" value="Peptidase_M20_dimer"/>
</dbReference>
<dbReference type="SUPFAM" id="SSF55031">
    <property type="entry name" value="Bacterial exopeptidase dimerisation domain"/>
    <property type="match status" value="1"/>
</dbReference>
<keyword evidence="2" id="KW-0464">Manganese</keyword>
<dbReference type="PANTHER" id="PTHR11014">
    <property type="entry name" value="PEPTIDASE M20 FAMILY MEMBER"/>
    <property type="match status" value="1"/>
</dbReference>
<dbReference type="PANTHER" id="PTHR11014:SF63">
    <property type="entry name" value="METALLOPEPTIDASE, PUTATIVE (AFU_ORTHOLOGUE AFUA_6G09600)-RELATED"/>
    <property type="match status" value="1"/>
</dbReference>
<dbReference type="GO" id="GO:0016787">
    <property type="term" value="F:hydrolase activity"/>
    <property type="evidence" value="ECO:0007669"/>
    <property type="project" value="UniProtKB-KW"/>
</dbReference>
<evidence type="ECO:0000259" key="3">
    <source>
        <dbReference type="Pfam" id="PF07687"/>
    </source>
</evidence>
<dbReference type="NCBIfam" id="TIGR01891">
    <property type="entry name" value="amidohydrolases"/>
    <property type="match status" value="1"/>
</dbReference>
<dbReference type="EMBL" id="LFCV01000040">
    <property type="protein sequence ID" value="KMJ45735.1"/>
    <property type="molecule type" value="Genomic_DNA"/>
</dbReference>
<dbReference type="PIRSF" id="PIRSF005962">
    <property type="entry name" value="Pept_M20D_amidohydro"/>
    <property type="match status" value="1"/>
</dbReference>
<feature type="domain" description="Peptidase M20 dimerisation" evidence="3">
    <location>
        <begin position="199"/>
        <end position="290"/>
    </location>
</feature>
<protein>
    <submittedName>
        <fullName evidence="4">Amidohydrolase</fullName>
    </submittedName>
</protein>
<reference evidence="4 5" key="1">
    <citation type="submission" date="2015-06" db="EMBL/GenBank/DDBJ databases">
        <title>Draft Whole-Genome Sequence of the Entomopathogenic Bacterium Xenorhabdus khoisanae.</title>
        <authorList>
            <person name="Naidoo S."/>
            <person name="Featherston J."/>
            <person name="Gray V.M."/>
        </authorList>
    </citation>
    <scope>NUCLEOTIDE SEQUENCE [LARGE SCALE GENOMIC DNA]</scope>
    <source>
        <strain evidence="4 5">MCB</strain>
    </source>
</reference>
<feature type="binding site" evidence="2">
    <location>
        <position position="176"/>
    </location>
    <ligand>
        <name>Mn(2+)</name>
        <dbReference type="ChEBI" id="CHEBI:29035"/>
        <label>2</label>
    </ligand>
</feature>
<dbReference type="PATRIC" id="fig|880157.4.peg.1535"/>
<proteinExistence type="predicted"/>
<dbReference type="Pfam" id="PF01546">
    <property type="entry name" value="Peptidase_M20"/>
    <property type="match status" value="1"/>
</dbReference>
<accession>A0A0J5IR98</accession>
<comment type="caution">
    <text evidence="4">The sequence shown here is derived from an EMBL/GenBank/DDBJ whole genome shotgun (WGS) entry which is preliminary data.</text>
</comment>
<organism evidence="4 5">
    <name type="scientific">Xenorhabdus khoisanae</name>
    <dbReference type="NCBI Taxonomy" id="880157"/>
    <lineage>
        <taxon>Bacteria</taxon>
        <taxon>Pseudomonadati</taxon>
        <taxon>Pseudomonadota</taxon>
        <taxon>Gammaproteobacteria</taxon>
        <taxon>Enterobacterales</taxon>
        <taxon>Morganellaceae</taxon>
        <taxon>Xenorhabdus</taxon>
    </lineage>
</organism>
<name>A0A0J5IR98_9GAMM</name>
<keyword evidence="2" id="KW-0479">Metal-binding</keyword>
<evidence type="ECO:0000313" key="5">
    <source>
        <dbReference type="Proteomes" id="UP000036277"/>
    </source>
</evidence>
<dbReference type="Pfam" id="PF07687">
    <property type="entry name" value="M20_dimer"/>
    <property type="match status" value="1"/>
</dbReference>
<dbReference type="InterPro" id="IPR017439">
    <property type="entry name" value="Amidohydrolase"/>
</dbReference>
<feature type="binding site" evidence="2">
    <location>
        <position position="116"/>
    </location>
    <ligand>
        <name>Mn(2+)</name>
        <dbReference type="ChEBI" id="CHEBI:29035"/>
        <label>2</label>
    </ligand>
</feature>
<dbReference type="GO" id="GO:0046872">
    <property type="term" value="F:metal ion binding"/>
    <property type="evidence" value="ECO:0007669"/>
    <property type="project" value="UniProtKB-KW"/>
</dbReference>
<dbReference type="Gene3D" id="3.30.70.360">
    <property type="match status" value="1"/>
</dbReference>
<comment type="cofactor">
    <cofactor evidence="2">
        <name>Mn(2+)</name>
        <dbReference type="ChEBI" id="CHEBI:29035"/>
    </cofactor>
    <text evidence="2">The Mn(2+) ion enhances activity.</text>
</comment>
<dbReference type="STRING" id="880157.AB204_07290"/>
<keyword evidence="5" id="KW-1185">Reference proteome</keyword>
<gene>
    <name evidence="4" type="ORF">AB204_07290</name>
</gene>
<dbReference type="SUPFAM" id="SSF53187">
    <property type="entry name" value="Zn-dependent exopeptidases"/>
    <property type="match status" value="1"/>
</dbReference>
<dbReference type="InterPro" id="IPR036264">
    <property type="entry name" value="Bact_exopeptidase_dim_dom"/>
</dbReference>
<feature type="binding site" evidence="2">
    <location>
        <position position="150"/>
    </location>
    <ligand>
        <name>Mn(2+)</name>
        <dbReference type="ChEBI" id="CHEBI:29035"/>
        <label>2</label>
    </ligand>
</feature>
<dbReference type="Proteomes" id="UP000036277">
    <property type="component" value="Unassembled WGS sequence"/>
</dbReference>
<keyword evidence="1 4" id="KW-0378">Hydrolase</keyword>
<feature type="binding site" evidence="2">
    <location>
        <position position="114"/>
    </location>
    <ligand>
        <name>Mn(2+)</name>
        <dbReference type="ChEBI" id="CHEBI:29035"/>
        <label>2</label>
    </ligand>
</feature>
<dbReference type="AlphaFoldDB" id="A0A0J5IR98"/>
<sequence>MQHKRGNLVDKNRYNVSEKLFELNEFSKKTRQYLHKIPELSGQEFKTSRYCRDLMSGFGYTIKTYEDYTGFVADLIVDPTKPLIAFRADMDALAMPDMTNNEYTSIHEGCAHNCGHDTHMAIALTAANYLSQHRDEMRANVRFIFQMAEEDMHIPGADKMVELGCMEGVNEVYALHNNGAQDTGHISFNAGVMSSWGSTWTLDVHGVSAHSSTPQKGLDSIRETCRIIDYLDYIVAKKTDPFSPAVFSCGMIKGGTIPNAVADRVQARGTIRAMDKETDQILKNSFQEIIVSSEAGGFKTTIVYDSYPAVANHPHAHQRIKEAAAKFLPAENIEANGLPMTGSEDFSYMINATKDRIGAMFFLGSGNQTKGINNYIHSNPYFVDDDCLLVGAQIFINLVTH</sequence>
<evidence type="ECO:0000256" key="1">
    <source>
        <dbReference type="ARBA" id="ARBA00022801"/>
    </source>
</evidence>
<evidence type="ECO:0000256" key="2">
    <source>
        <dbReference type="PIRSR" id="PIRSR005962-1"/>
    </source>
</evidence>
<dbReference type="Gene3D" id="3.40.630.10">
    <property type="entry name" value="Zn peptidases"/>
    <property type="match status" value="1"/>
</dbReference>
<evidence type="ECO:0000313" key="4">
    <source>
        <dbReference type="EMBL" id="KMJ45735.1"/>
    </source>
</evidence>
<feature type="binding site" evidence="2">
    <location>
        <position position="377"/>
    </location>
    <ligand>
        <name>Mn(2+)</name>
        <dbReference type="ChEBI" id="CHEBI:29035"/>
        <label>2</label>
    </ligand>
</feature>
<dbReference type="CDD" id="cd03886">
    <property type="entry name" value="M20_Acy1"/>
    <property type="match status" value="1"/>
</dbReference>